<proteinExistence type="predicted"/>
<dbReference type="AlphaFoldDB" id="A0A6C0CSU0"/>
<evidence type="ECO:0000256" key="1">
    <source>
        <dbReference type="SAM" id="Phobius"/>
    </source>
</evidence>
<organism evidence="2">
    <name type="scientific">viral metagenome</name>
    <dbReference type="NCBI Taxonomy" id="1070528"/>
    <lineage>
        <taxon>unclassified sequences</taxon>
        <taxon>metagenomes</taxon>
        <taxon>organismal metagenomes</taxon>
    </lineage>
</organism>
<keyword evidence="1" id="KW-0812">Transmembrane</keyword>
<evidence type="ECO:0000313" key="2">
    <source>
        <dbReference type="EMBL" id="QHT07608.1"/>
    </source>
</evidence>
<sequence length="83" mass="9733">MSSSIFCQLYELDVTTHLGKEYVPFIEDVSRILIIQIIFQIMLVFKNPMNFGLFDGDFIESLFYLAIGVCVYWLIFKRLVVVK</sequence>
<name>A0A6C0CSU0_9ZZZZ</name>
<feature type="transmembrane region" description="Helical" evidence="1">
    <location>
        <begin position="58"/>
        <end position="76"/>
    </location>
</feature>
<keyword evidence="1" id="KW-1133">Transmembrane helix</keyword>
<protein>
    <submittedName>
        <fullName evidence="2">Uncharacterized protein</fullName>
    </submittedName>
</protein>
<reference evidence="2" key="1">
    <citation type="journal article" date="2020" name="Nature">
        <title>Giant virus diversity and host interactions through global metagenomics.</title>
        <authorList>
            <person name="Schulz F."/>
            <person name="Roux S."/>
            <person name="Paez-Espino D."/>
            <person name="Jungbluth S."/>
            <person name="Walsh D.A."/>
            <person name="Denef V.J."/>
            <person name="McMahon K.D."/>
            <person name="Konstantinidis K.T."/>
            <person name="Eloe-Fadrosh E.A."/>
            <person name="Kyrpides N.C."/>
            <person name="Woyke T."/>
        </authorList>
    </citation>
    <scope>NUCLEOTIDE SEQUENCE</scope>
    <source>
        <strain evidence="2">GVMAG-M-3300021964-36</strain>
    </source>
</reference>
<accession>A0A6C0CSU0</accession>
<keyword evidence="1" id="KW-0472">Membrane</keyword>
<dbReference type="EMBL" id="MN739483">
    <property type="protein sequence ID" value="QHT07608.1"/>
    <property type="molecule type" value="Genomic_DNA"/>
</dbReference>